<dbReference type="InterPro" id="IPR011004">
    <property type="entry name" value="Trimer_LpxA-like_sf"/>
</dbReference>
<gene>
    <name evidence="2" type="ORF">dnl_56580</name>
</gene>
<evidence type="ECO:0000313" key="2">
    <source>
        <dbReference type="EMBL" id="QTA83262.1"/>
    </source>
</evidence>
<dbReference type="PANTHER" id="PTHR23416">
    <property type="entry name" value="SIALIC ACID SYNTHASE-RELATED"/>
    <property type="match status" value="1"/>
</dbReference>
<organism evidence="2 3">
    <name type="scientific">Desulfonema limicola</name>
    <dbReference type="NCBI Taxonomy" id="45656"/>
    <lineage>
        <taxon>Bacteria</taxon>
        <taxon>Pseudomonadati</taxon>
        <taxon>Thermodesulfobacteriota</taxon>
        <taxon>Desulfobacteria</taxon>
        <taxon>Desulfobacterales</taxon>
        <taxon>Desulfococcaceae</taxon>
        <taxon>Desulfonema</taxon>
    </lineage>
</organism>
<dbReference type="Proteomes" id="UP000663720">
    <property type="component" value="Chromosome"/>
</dbReference>
<name>A0A975GJC5_9BACT</name>
<sequence>MINKIKILVKFPLDVWLLFITYLPGSVGFKLRYRYWKKQLKYIGKNVRIDQCVYFQNPQFISLDDNCWIDRGVIILAGADKSQRARRYIKNNLFPFEKGMVYIGKNNHIGSFSIISGIGGVYISDDCTFSAGVKLYSFSHHFRSDDFPSDKKFGFGSVIEHSKQYMIEGPVFLDKNVGIALNAVILPGVSIKKDSFVMINSVVTTSFDENSLIAGNPAKRIKERFINT</sequence>
<dbReference type="AlphaFoldDB" id="A0A975GJC5"/>
<protein>
    <submittedName>
        <fullName evidence="2">Hexapeptide repeat-containing protein</fullName>
    </submittedName>
</protein>
<keyword evidence="1" id="KW-1133">Transmembrane helix</keyword>
<evidence type="ECO:0000256" key="1">
    <source>
        <dbReference type="SAM" id="Phobius"/>
    </source>
</evidence>
<dbReference type="RefSeq" id="WP_207689072.1">
    <property type="nucleotide sequence ID" value="NZ_CP061799.1"/>
</dbReference>
<keyword evidence="1" id="KW-0812">Transmembrane</keyword>
<dbReference type="EMBL" id="CP061799">
    <property type="protein sequence ID" value="QTA83262.1"/>
    <property type="molecule type" value="Genomic_DNA"/>
</dbReference>
<dbReference type="InterPro" id="IPR051159">
    <property type="entry name" value="Hexapeptide_acetyltransf"/>
</dbReference>
<feature type="transmembrane region" description="Helical" evidence="1">
    <location>
        <begin position="15"/>
        <end position="33"/>
    </location>
</feature>
<dbReference type="KEGG" id="dli:dnl_56580"/>
<dbReference type="Gene3D" id="2.160.10.10">
    <property type="entry name" value="Hexapeptide repeat proteins"/>
    <property type="match status" value="1"/>
</dbReference>
<dbReference type="CDD" id="cd04647">
    <property type="entry name" value="LbH_MAT_like"/>
    <property type="match status" value="1"/>
</dbReference>
<evidence type="ECO:0000313" key="3">
    <source>
        <dbReference type="Proteomes" id="UP000663720"/>
    </source>
</evidence>
<dbReference type="SUPFAM" id="SSF51161">
    <property type="entry name" value="Trimeric LpxA-like enzymes"/>
    <property type="match status" value="1"/>
</dbReference>
<accession>A0A975GJC5</accession>
<dbReference type="PANTHER" id="PTHR23416:SF78">
    <property type="entry name" value="LIPOPOLYSACCHARIDE BIOSYNTHESIS O-ACETYL TRANSFERASE WBBJ-RELATED"/>
    <property type="match status" value="1"/>
</dbReference>
<keyword evidence="3" id="KW-1185">Reference proteome</keyword>
<reference evidence="2" key="1">
    <citation type="journal article" date="2021" name="Microb. Physiol.">
        <title>Proteogenomic Insights into the Physiology of Marine, Sulfate-Reducing, Filamentous Desulfonema limicola and Desulfonema magnum.</title>
        <authorList>
            <person name="Schnaars V."/>
            <person name="Wohlbrand L."/>
            <person name="Scheve S."/>
            <person name="Hinrichs C."/>
            <person name="Reinhardt R."/>
            <person name="Rabus R."/>
        </authorList>
    </citation>
    <scope>NUCLEOTIDE SEQUENCE</scope>
    <source>
        <strain evidence="2">5ac10</strain>
    </source>
</reference>
<proteinExistence type="predicted"/>
<keyword evidence="1" id="KW-0472">Membrane</keyword>